<feature type="non-terminal residue" evidence="1">
    <location>
        <position position="1"/>
    </location>
</feature>
<name>A0A2C6KAY4_9APIC</name>
<reference evidence="1 2" key="1">
    <citation type="journal article" date="2017" name="Int. J. Parasitol.">
        <title>The genome of the protozoan parasite Cystoisospora suis and a reverse vaccinology approach to identify vaccine candidates.</title>
        <authorList>
            <person name="Palmieri N."/>
            <person name="Shrestha A."/>
            <person name="Ruttkowski B."/>
            <person name="Beck T."/>
            <person name="Vogl C."/>
            <person name="Tomley F."/>
            <person name="Blake D.P."/>
            <person name="Joachim A."/>
        </authorList>
    </citation>
    <scope>NUCLEOTIDE SEQUENCE [LARGE SCALE GENOMIC DNA]</scope>
    <source>
        <strain evidence="1 2">Wien I</strain>
    </source>
</reference>
<accession>A0A2C6KAY4</accession>
<dbReference type="VEuPathDB" id="ToxoDB:CSUI_004603"/>
<gene>
    <name evidence="1" type="ORF">CSUI_004603</name>
</gene>
<dbReference type="GeneID" id="94428002"/>
<organism evidence="1 2">
    <name type="scientific">Cystoisospora suis</name>
    <dbReference type="NCBI Taxonomy" id="483139"/>
    <lineage>
        <taxon>Eukaryota</taxon>
        <taxon>Sar</taxon>
        <taxon>Alveolata</taxon>
        <taxon>Apicomplexa</taxon>
        <taxon>Conoidasida</taxon>
        <taxon>Coccidia</taxon>
        <taxon>Eucoccidiorida</taxon>
        <taxon>Eimeriorina</taxon>
        <taxon>Sarcocystidae</taxon>
        <taxon>Cystoisospora</taxon>
    </lineage>
</organism>
<comment type="caution">
    <text evidence="1">The sequence shown here is derived from an EMBL/GenBank/DDBJ whole genome shotgun (WGS) entry which is preliminary data.</text>
</comment>
<evidence type="ECO:0000313" key="1">
    <source>
        <dbReference type="EMBL" id="PHJ21551.1"/>
    </source>
</evidence>
<protein>
    <submittedName>
        <fullName evidence="1">Uncharacterized protein</fullName>
    </submittedName>
</protein>
<dbReference type="Proteomes" id="UP000221165">
    <property type="component" value="Unassembled WGS sequence"/>
</dbReference>
<dbReference type="AlphaFoldDB" id="A0A2C6KAY4"/>
<proteinExistence type="predicted"/>
<dbReference type="RefSeq" id="XP_067923233.1">
    <property type="nucleotide sequence ID" value="XM_068064791.1"/>
</dbReference>
<sequence length="39" mass="4463">RQEEQGLVRERAETTRFQQEVDVVPARNTSASARDVFVS</sequence>
<dbReference type="EMBL" id="MIGC01002163">
    <property type="protein sequence ID" value="PHJ21551.1"/>
    <property type="molecule type" value="Genomic_DNA"/>
</dbReference>
<evidence type="ECO:0000313" key="2">
    <source>
        <dbReference type="Proteomes" id="UP000221165"/>
    </source>
</evidence>
<keyword evidence="2" id="KW-1185">Reference proteome</keyword>